<evidence type="ECO:0000313" key="2">
    <source>
        <dbReference type="Proteomes" id="UP000829447"/>
    </source>
</evidence>
<accession>A0ACC5WN83</accession>
<sequence length="411" mass="47636">MAPGCTMGRRQAGGGSVMLWAMFCWETSGPGLHVDVTVTRTTYLNIAADRVTLLHGNAALSQWSCPSLTFHLQLQQDMMSFRSFHSRTLTDLKPPCNTPQLSNHGDKLNNRFMDERHDEAMDLKTFCVFGFKAMTYLSKPFVDMQISRKMNGQDIRDGIVHFHTQKSNPPNTPRPRPPNITAEKRLIGRCHDYLSLATFRAIERVYEGREKEEGLRERAKRVMEVHNHRDEARGHREGFMEAQRTGALLRQEQERDKLEETLKMQRTKQEQEVQLVRQKYLRFLVEKRRNMMEQETVKSFSRQHGALSKAFSKHYREHRLSETQHERRRHIAISTQHAGSQTLQGHLESRKQSKPTMSWISINTLLFQKQQLSDKVKSSEVQAIRGGSPVDRRANHNVNKVKSVHTNKKTV</sequence>
<dbReference type="Proteomes" id="UP000829447">
    <property type="component" value="Linkage Group LG8"/>
</dbReference>
<proteinExistence type="predicted"/>
<comment type="caution">
    <text evidence="1">The sequence shown here is derived from an EMBL/GenBank/DDBJ whole genome shotgun (WGS) entry which is preliminary data.</text>
</comment>
<dbReference type="EMBL" id="CM040461">
    <property type="protein sequence ID" value="MCI4380456.1"/>
    <property type="molecule type" value="Genomic_DNA"/>
</dbReference>
<protein>
    <submittedName>
        <fullName evidence="1">Uncharacterized protein</fullName>
    </submittedName>
</protein>
<keyword evidence="2" id="KW-1185">Reference proteome</keyword>
<evidence type="ECO:0000313" key="1">
    <source>
        <dbReference type="EMBL" id="MCI4380456.1"/>
    </source>
</evidence>
<organism evidence="1 2">
    <name type="scientific">Pangasianodon gigas</name>
    <name type="common">Mekong giant catfish</name>
    <name type="synonym">Pangasius gigas</name>
    <dbReference type="NCBI Taxonomy" id="30993"/>
    <lineage>
        <taxon>Eukaryota</taxon>
        <taxon>Metazoa</taxon>
        <taxon>Chordata</taxon>
        <taxon>Craniata</taxon>
        <taxon>Vertebrata</taxon>
        <taxon>Euteleostomi</taxon>
        <taxon>Actinopterygii</taxon>
        <taxon>Neopterygii</taxon>
        <taxon>Teleostei</taxon>
        <taxon>Ostariophysi</taxon>
        <taxon>Siluriformes</taxon>
        <taxon>Pangasiidae</taxon>
        <taxon>Pangasianodon</taxon>
    </lineage>
</organism>
<name>A0ACC5WN83_PANGG</name>
<reference evidence="1 2" key="1">
    <citation type="journal article" date="2022" name="bioRxiv">
        <title>An ancient truncated duplication of the anti-Mullerian hormone receptor type 2 gene is a potential conserved master sex determinant in the Pangasiidae catfish family.</title>
        <authorList>
            <person name="Wen M."/>
            <person name="Pan Q."/>
            <person name="Jouanno E."/>
            <person name="Montfort J."/>
            <person name="Zahm M."/>
            <person name="Cabau C."/>
            <person name="Klopp C."/>
            <person name="Iampietro C."/>
            <person name="Roques C."/>
            <person name="Bouchez O."/>
            <person name="Castinel A."/>
            <person name="Donnadieu C."/>
            <person name="Parrinello H."/>
            <person name="Poncet C."/>
            <person name="Belmonte E."/>
            <person name="Gautier V."/>
            <person name="Avarre J.-C."/>
            <person name="Dugue R."/>
            <person name="Gustiano R."/>
            <person name="Ha T.T.T."/>
            <person name="Campet M."/>
            <person name="Sriphairoj K."/>
            <person name="Ribolli J."/>
            <person name="de Almeida F.L."/>
            <person name="Desvignes T."/>
            <person name="Postlethwait J.H."/>
            <person name="Bucao C.F."/>
            <person name="Robinson-Rechavi M."/>
            <person name="Bobe J."/>
            <person name="Herpin A."/>
            <person name="Guiguen Y."/>
        </authorList>
    </citation>
    <scope>NUCLEOTIDE SEQUENCE [LARGE SCALE GENOMIC DNA]</scope>
    <source>
        <strain evidence="1">YG-Dec2019</strain>
    </source>
</reference>
<gene>
    <name evidence="1" type="ORF">PGIGA_G00240120</name>
</gene>